<dbReference type="CDD" id="cd06453">
    <property type="entry name" value="SufS_like"/>
    <property type="match status" value="1"/>
</dbReference>
<name>A0A4V3IYC1_9FIRM</name>
<dbReference type="RefSeq" id="WP_134744126.1">
    <property type="nucleotide sequence ID" value="NZ_CP119762.1"/>
</dbReference>
<evidence type="ECO:0000256" key="3">
    <source>
        <dbReference type="ARBA" id="ARBA00012239"/>
    </source>
</evidence>
<comment type="catalytic activity">
    <reaction evidence="6 8">
        <text>(sulfur carrier)-H + L-cysteine = (sulfur carrier)-SH + L-alanine</text>
        <dbReference type="Rhea" id="RHEA:43892"/>
        <dbReference type="Rhea" id="RHEA-COMP:14737"/>
        <dbReference type="Rhea" id="RHEA-COMP:14739"/>
        <dbReference type="ChEBI" id="CHEBI:29917"/>
        <dbReference type="ChEBI" id="CHEBI:35235"/>
        <dbReference type="ChEBI" id="CHEBI:57972"/>
        <dbReference type="ChEBI" id="CHEBI:64428"/>
        <dbReference type="EC" id="2.8.1.7"/>
    </reaction>
</comment>
<sequence>MKTSKVKNLFPFFTNEYNKPIVYLDSAATTQKPKIVIDSLKEYYEIYNANANRGAYKSAIKSSQILEYTREIVQKYINASKSEEVIFTKSATEGLNLISKSYGLNNLKPGDEILISIAEHHANLITWQKVAKKTGAKLVYFYLTDNYELDIEDFKMKINENTKIVSVTAASNVIPFKVPIKEIIDIAHEKGAIVVIDAAQIVSHSKIDVQALNCDFLVFSGHKMYSAQGVGVVYGKYDLLKSMEPFLLGGDMIEYVYEQDVLYADLPTKFEAGTLDVAAIYSLNKAIDFIDLVGMETINAIENEIFNYALEELKKLDFIELYLPEKTKNGNLIAFNVKNIHPHDVSQILDFYNIAIRVGHHCAQPLHRYLGINSSCRISFACYNSTEDIDKFIQGLYRVKEIFYGN</sequence>
<dbReference type="Gene3D" id="3.40.640.10">
    <property type="entry name" value="Type I PLP-dependent aspartate aminotransferase-like (Major domain)"/>
    <property type="match status" value="1"/>
</dbReference>
<dbReference type="InterPro" id="IPR020578">
    <property type="entry name" value="Aminotrans_V_PyrdxlP_BS"/>
</dbReference>
<dbReference type="NCBIfam" id="TIGR01979">
    <property type="entry name" value="sufS"/>
    <property type="match status" value="1"/>
</dbReference>
<dbReference type="GO" id="GO:0006534">
    <property type="term" value="P:cysteine metabolic process"/>
    <property type="evidence" value="ECO:0007669"/>
    <property type="project" value="UniProtKB-UniRule"/>
</dbReference>
<feature type="domain" description="Aminotransferase class V" evidence="9">
    <location>
        <begin position="22"/>
        <end position="392"/>
    </location>
</feature>
<comment type="similarity">
    <text evidence="2 8">Belongs to the class-V pyridoxal-phosphate-dependent aminotransferase family. Csd subfamily.</text>
</comment>
<evidence type="ECO:0000256" key="7">
    <source>
        <dbReference type="RuleBase" id="RU004504"/>
    </source>
</evidence>
<keyword evidence="11" id="KW-1185">Reference proteome</keyword>
<dbReference type="EC" id="2.8.1.7" evidence="3 8"/>
<protein>
    <recommendedName>
        <fullName evidence="3 8">Cysteine desulfurase</fullName>
        <ecNumber evidence="3 8">2.8.1.7</ecNumber>
    </recommendedName>
</protein>
<keyword evidence="4 8" id="KW-0808">Transferase</keyword>
<evidence type="ECO:0000256" key="2">
    <source>
        <dbReference type="ARBA" id="ARBA00010447"/>
    </source>
</evidence>
<gene>
    <name evidence="10" type="primary">sufS</name>
    <name evidence="10" type="ORF">EQF91_02920</name>
</gene>
<dbReference type="InterPro" id="IPR000192">
    <property type="entry name" value="Aminotrans_V_dom"/>
</dbReference>
<dbReference type="GO" id="GO:0030170">
    <property type="term" value="F:pyridoxal phosphate binding"/>
    <property type="evidence" value="ECO:0007669"/>
    <property type="project" value="UniProtKB-UniRule"/>
</dbReference>
<organism evidence="10 11">
    <name type="scientific">Helcococcus ovis</name>
    <dbReference type="NCBI Taxonomy" id="72026"/>
    <lineage>
        <taxon>Bacteria</taxon>
        <taxon>Bacillati</taxon>
        <taxon>Bacillota</taxon>
        <taxon>Tissierellia</taxon>
        <taxon>Tissierellales</taxon>
        <taxon>Peptoniphilaceae</taxon>
        <taxon>Helcococcus</taxon>
    </lineage>
</organism>
<dbReference type="InterPro" id="IPR015421">
    <property type="entry name" value="PyrdxlP-dep_Trfase_major"/>
</dbReference>
<dbReference type="SUPFAM" id="SSF53383">
    <property type="entry name" value="PLP-dependent transferases"/>
    <property type="match status" value="1"/>
</dbReference>
<dbReference type="InterPro" id="IPR010970">
    <property type="entry name" value="Cys_dSase_SufS"/>
</dbReference>
<evidence type="ECO:0000259" key="9">
    <source>
        <dbReference type="Pfam" id="PF00266"/>
    </source>
</evidence>
<dbReference type="Proteomes" id="UP000297454">
    <property type="component" value="Unassembled WGS sequence"/>
</dbReference>
<dbReference type="InterPro" id="IPR015424">
    <property type="entry name" value="PyrdxlP-dep_Trfase"/>
</dbReference>
<evidence type="ECO:0000313" key="10">
    <source>
        <dbReference type="EMBL" id="TFF66720.1"/>
    </source>
</evidence>
<evidence type="ECO:0000256" key="5">
    <source>
        <dbReference type="ARBA" id="ARBA00022898"/>
    </source>
</evidence>
<comment type="caution">
    <text evidence="10">The sequence shown here is derived from an EMBL/GenBank/DDBJ whole genome shotgun (WGS) entry which is preliminary data.</text>
</comment>
<evidence type="ECO:0000256" key="6">
    <source>
        <dbReference type="ARBA" id="ARBA00050776"/>
    </source>
</evidence>
<keyword evidence="5 8" id="KW-0663">Pyridoxal phosphate</keyword>
<dbReference type="AlphaFoldDB" id="A0A4V3IYC1"/>
<comment type="function">
    <text evidence="8">Catalyzes the removal of elemental sulfur and selenium atoms from L-cysteine, L-cystine, L-selenocysteine, and L-selenocystine to produce L-alanine.</text>
</comment>
<dbReference type="Gene3D" id="3.90.1150.10">
    <property type="entry name" value="Aspartate Aminotransferase, domain 1"/>
    <property type="match status" value="1"/>
</dbReference>
<dbReference type="PANTHER" id="PTHR43586">
    <property type="entry name" value="CYSTEINE DESULFURASE"/>
    <property type="match status" value="1"/>
</dbReference>
<dbReference type="GO" id="GO:0031071">
    <property type="term" value="F:cysteine desulfurase activity"/>
    <property type="evidence" value="ECO:0007669"/>
    <property type="project" value="UniProtKB-UniRule"/>
</dbReference>
<dbReference type="EMBL" id="SCFR01000007">
    <property type="protein sequence ID" value="TFF66720.1"/>
    <property type="molecule type" value="Genomic_DNA"/>
</dbReference>
<evidence type="ECO:0000256" key="8">
    <source>
        <dbReference type="RuleBase" id="RU004506"/>
    </source>
</evidence>
<dbReference type="PANTHER" id="PTHR43586:SF8">
    <property type="entry name" value="CYSTEINE DESULFURASE 1, CHLOROPLASTIC"/>
    <property type="match status" value="1"/>
</dbReference>
<evidence type="ECO:0000313" key="11">
    <source>
        <dbReference type="Proteomes" id="UP000297454"/>
    </source>
</evidence>
<dbReference type="PROSITE" id="PS00595">
    <property type="entry name" value="AA_TRANSFER_CLASS_5"/>
    <property type="match status" value="1"/>
</dbReference>
<dbReference type="Pfam" id="PF00266">
    <property type="entry name" value="Aminotran_5"/>
    <property type="match status" value="1"/>
</dbReference>
<evidence type="ECO:0000256" key="4">
    <source>
        <dbReference type="ARBA" id="ARBA00022679"/>
    </source>
</evidence>
<reference evidence="10 11" key="1">
    <citation type="submission" date="2019-01" db="EMBL/GenBank/DDBJ databases">
        <title>Draft Genome Sequences of Helcococcus ovis Strains Isolated from the Uterus and Vagina of Dairy Cows with Metritis.</title>
        <authorList>
            <person name="Cunha F."/>
            <person name="Jeon S.J."/>
            <person name="Kutzer P."/>
            <person name="Galvao K.N."/>
        </authorList>
    </citation>
    <scope>NUCLEOTIDE SEQUENCE [LARGE SCALE GENOMIC DNA]</scope>
    <source>
        <strain evidence="10 11">KG-37</strain>
    </source>
</reference>
<proteinExistence type="inferred from homology"/>
<evidence type="ECO:0000256" key="1">
    <source>
        <dbReference type="ARBA" id="ARBA00001933"/>
    </source>
</evidence>
<accession>A0A4V3IYC1</accession>
<comment type="cofactor">
    <cofactor evidence="1 7">
        <name>pyridoxal 5'-phosphate</name>
        <dbReference type="ChEBI" id="CHEBI:597326"/>
    </cofactor>
</comment>
<dbReference type="InterPro" id="IPR015422">
    <property type="entry name" value="PyrdxlP-dep_Trfase_small"/>
</dbReference>